<dbReference type="CTD" id="116512"/>
<evidence type="ECO:0000256" key="6">
    <source>
        <dbReference type="ARBA" id="ARBA00023136"/>
    </source>
</evidence>
<gene>
    <name evidence="14" type="primary">MRGPRD</name>
</gene>
<dbReference type="PANTHER" id="PTHR11334:SF57">
    <property type="entry name" value="MAS-RELATED G-PROTEIN COUPLED RECEPTOR MEMBER D"/>
    <property type="match status" value="1"/>
</dbReference>
<keyword evidence="13" id="KW-1185">Reference proteome</keyword>
<evidence type="ECO:0000256" key="11">
    <source>
        <dbReference type="SAM" id="Phobius"/>
    </source>
</evidence>
<feature type="transmembrane region" description="Helical" evidence="11">
    <location>
        <begin position="177"/>
        <end position="199"/>
    </location>
</feature>
<proteinExistence type="inferred from homology"/>
<evidence type="ECO:0000256" key="8">
    <source>
        <dbReference type="ARBA" id="ARBA00023224"/>
    </source>
</evidence>
<dbReference type="PRINTS" id="PR02110">
    <property type="entry name" value="MRGPCRD"/>
</dbReference>
<feature type="transmembrane region" description="Helical" evidence="11">
    <location>
        <begin position="215"/>
        <end position="239"/>
    </location>
</feature>
<dbReference type="RefSeq" id="XP_007943108.1">
    <property type="nucleotide sequence ID" value="XM_007944917.1"/>
</dbReference>
<accession>A0A8B7A585</accession>
<evidence type="ECO:0000313" key="13">
    <source>
        <dbReference type="Proteomes" id="UP000694850"/>
    </source>
</evidence>
<dbReference type="Pfam" id="PF00001">
    <property type="entry name" value="7tm_1"/>
    <property type="match status" value="1"/>
</dbReference>
<dbReference type="PROSITE" id="PS50262">
    <property type="entry name" value="G_PROTEIN_RECEP_F1_2"/>
    <property type="match status" value="1"/>
</dbReference>
<dbReference type="OrthoDB" id="9631784at2759"/>
<feature type="transmembrane region" description="Helical" evidence="11">
    <location>
        <begin position="59"/>
        <end position="83"/>
    </location>
</feature>
<keyword evidence="5" id="KW-0297">G-protein coupled receptor</keyword>
<keyword evidence="6 11" id="KW-0472">Membrane</keyword>
<feature type="transmembrane region" description="Helical" evidence="11">
    <location>
        <begin position="138"/>
        <end position="157"/>
    </location>
</feature>
<evidence type="ECO:0000256" key="10">
    <source>
        <dbReference type="SAM" id="MobiDB-lite"/>
    </source>
</evidence>
<feature type="transmembrane region" description="Helical" evidence="11">
    <location>
        <begin position="251"/>
        <end position="275"/>
    </location>
</feature>
<dbReference type="PANTHER" id="PTHR11334">
    <property type="entry name" value="MAS-RELATED G-PROTEIN COUPLED RECEPTOR"/>
    <property type="match status" value="1"/>
</dbReference>
<evidence type="ECO:0000313" key="14">
    <source>
        <dbReference type="RefSeq" id="XP_007943108.1"/>
    </source>
</evidence>
<organism evidence="13 14">
    <name type="scientific">Orycteropus afer afer</name>
    <dbReference type="NCBI Taxonomy" id="1230840"/>
    <lineage>
        <taxon>Eukaryota</taxon>
        <taxon>Metazoa</taxon>
        <taxon>Chordata</taxon>
        <taxon>Craniata</taxon>
        <taxon>Vertebrata</taxon>
        <taxon>Euteleostomi</taxon>
        <taxon>Mammalia</taxon>
        <taxon>Eutheria</taxon>
        <taxon>Afrotheria</taxon>
        <taxon>Tubulidentata</taxon>
        <taxon>Orycteropodidae</taxon>
        <taxon>Orycteropus</taxon>
    </lineage>
</organism>
<comment type="subcellular location">
    <subcellularLocation>
        <location evidence="1">Cell membrane</location>
        <topology evidence="1">Multi-pass membrane protein</topology>
    </subcellularLocation>
</comment>
<keyword evidence="4 11" id="KW-1133">Transmembrane helix</keyword>
<name>A0A8B7A585_ORYAF</name>
<evidence type="ECO:0000256" key="5">
    <source>
        <dbReference type="ARBA" id="ARBA00023040"/>
    </source>
</evidence>
<evidence type="ECO:0000256" key="3">
    <source>
        <dbReference type="ARBA" id="ARBA00022692"/>
    </source>
</evidence>
<dbReference type="GO" id="GO:0004930">
    <property type="term" value="F:G protein-coupled receptor activity"/>
    <property type="evidence" value="ECO:0007669"/>
    <property type="project" value="UniProtKB-KW"/>
</dbReference>
<reference evidence="14" key="1">
    <citation type="submission" date="2025-08" db="UniProtKB">
        <authorList>
            <consortium name="RefSeq"/>
        </authorList>
    </citation>
    <scope>IDENTIFICATION</scope>
</reference>
<dbReference type="InterPro" id="IPR000276">
    <property type="entry name" value="GPCR_Rhodpsn"/>
</dbReference>
<dbReference type="PRINTS" id="PR02108">
    <property type="entry name" value="MRGPCRFAMILY"/>
</dbReference>
<dbReference type="Gene3D" id="1.20.1070.10">
    <property type="entry name" value="Rhodopsin 7-helix transmembrane proteins"/>
    <property type="match status" value="1"/>
</dbReference>
<evidence type="ECO:0000256" key="9">
    <source>
        <dbReference type="ARBA" id="ARBA00061394"/>
    </source>
</evidence>
<dbReference type="PRINTS" id="PR00237">
    <property type="entry name" value="GPCRRHODOPSN"/>
</dbReference>
<evidence type="ECO:0000256" key="4">
    <source>
        <dbReference type="ARBA" id="ARBA00022989"/>
    </source>
</evidence>
<keyword evidence="3 11" id="KW-0812">Transmembrane</keyword>
<feature type="transmembrane region" description="Helical" evidence="11">
    <location>
        <begin position="28"/>
        <end position="52"/>
    </location>
</feature>
<evidence type="ECO:0000256" key="1">
    <source>
        <dbReference type="ARBA" id="ARBA00004651"/>
    </source>
</evidence>
<dbReference type="Proteomes" id="UP000694850">
    <property type="component" value="Unplaced"/>
</dbReference>
<evidence type="ECO:0000256" key="7">
    <source>
        <dbReference type="ARBA" id="ARBA00023170"/>
    </source>
</evidence>
<dbReference type="GO" id="GO:0005886">
    <property type="term" value="C:plasma membrane"/>
    <property type="evidence" value="ECO:0007669"/>
    <property type="project" value="UniProtKB-SubCell"/>
</dbReference>
<comment type="similarity">
    <text evidence="9">Belongs to the G-protein coupled receptor 1 family. Mas subfamily.</text>
</comment>
<keyword evidence="2" id="KW-1003">Cell membrane</keyword>
<dbReference type="InterPro" id="IPR026234">
    <property type="entry name" value="MRGPCRFAMILY"/>
</dbReference>
<keyword evidence="7 14" id="KW-0675">Receptor</keyword>
<dbReference type="InterPro" id="IPR017452">
    <property type="entry name" value="GPCR_Rhodpsn_7TM"/>
</dbReference>
<sequence length="334" mass="37354">MKQTLIGSETPEPTPNSTRMNAFNTTCFVVSVLAVLTCVCGLVGNSLVICMIRMKRSPFCVYVLNLAVADLLFLLCMASVISLDIIFLARNTKVCEVVRRVKYFAYTVDLSLLTAISTQRCLSVLFPIWYKVHRPQRLSTVVCTLLWTLSLLMSIVASYFCTHFRGYDKQQCFTVDVIVNIFIFGTLTPMILSSMVLFIKVQRSSRQWCRQSPRLLLVILASVLMFLVCSLPLGVYSSILYWVDLPQQLKILYVSISCLSSSLGCSANPIIYFLVGRWRRQRLQEPLGAVLSRALQEEPIIVGKETPSTGTNEVGPESQDPTVPVHTNPVMGLA</sequence>
<evidence type="ECO:0000259" key="12">
    <source>
        <dbReference type="PROSITE" id="PS50262"/>
    </source>
</evidence>
<dbReference type="SUPFAM" id="SSF81321">
    <property type="entry name" value="Family A G protein-coupled receptor-like"/>
    <property type="match status" value="1"/>
</dbReference>
<evidence type="ECO:0000256" key="2">
    <source>
        <dbReference type="ARBA" id="ARBA00022475"/>
    </source>
</evidence>
<dbReference type="InterPro" id="IPR026232">
    <property type="entry name" value="MRGPCRD"/>
</dbReference>
<dbReference type="FunFam" id="1.20.1070.10:FF:000193">
    <property type="entry name" value="Mas-related G-protein coupled receptor member E"/>
    <property type="match status" value="1"/>
</dbReference>
<dbReference type="GeneID" id="103200406"/>
<protein>
    <submittedName>
        <fullName evidence="14">Mas-related G-protein coupled receptor member D</fullName>
    </submittedName>
</protein>
<keyword evidence="8" id="KW-0807">Transducer</keyword>
<dbReference type="AlphaFoldDB" id="A0A8B7A585"/>
<feature type="domain" description="G-protein coupled receptors family 1 profile" evidence="12">
    <location>
        <begin position="41"/>
        <end position="272"/>
    </location>
</feature>
<feature type="region of interest" description="Disordered" evidence="10">
    <location>
        <begin position="305"/>
        <end position="334"/>
    </location>
</feature>